<evidence type="ECO:0000313" key="2">
    <source>
        <dbReference type="WBParaSite" id="TCNE_0000390501-mRNA-1"/>
    </source>
</evidence>
<keyword evidence="1" id="KW-1185">Reference proteome</keyword>
<sequence>LVDEATMTKHRASKRNRLSHFKQEIWRLRRESLFLSFFSTVCV</sequence>
<dbReference type="AlphaFoldDB" id="A0A183U5Y5"/>
<protein>
    <submittedName>
        <fullName evidence="2">BZIP domain-containing protein</fullName>
    </submittedName>
</protein>
<name>A0A183U5Y5_TOXCA</name>
<organism evidence="1 2">
    <name type="scientific">Toxocara canis</name>
    <name type="common">Canine roundworm</name>
    <dbReference type="NCBI Taxonomy" id="6265"/>
    <lineage>
        <taxon>Eukaryota</taxon>
        <taxon>Metazoa</taxon>
        <taxon>Ecdysozoa</taxon>
        <taxon>Nematoda</taxon>
        <taxon>Chromadorea</taxon>
        <taxon>Rhabditida</taxon>
        <taxon>Spirurina</taxon>
        <taxon>Ascaridomorpha</taxon>
        <taxon>Ascaridoidea</taxon>
        <taxon>Toxocaridae</taxon>
        <taxon>Toxocara</taxon>
    </lineage>
</organism>
<reference evidence="2" key="1">
    <citation type="submission" date="2016-06" db="UniProtKB">
        <authorList>
            <consortium name="WormBaseParasite"/>
        </authorList>
    </citation>
    <scope>IDENTIFICATION</scope>
</reference>
<dbReference type="Proteomes" id="UP000050794">
    <property type="component" value="Unassembled WGS sequence"/>
</dbReference>
<dbReference type="WBParaSite" id="TCNE_0000390501-mRNA-1">
    <property type="protein sequence ID" value="TCNE_0000390501-mRNA-1"/>
    <property type="gene ID" value="TCNE_0000390501"/>
</dbReference>
<proteinExistence type="predicted"/>
<accession>A0A183U5Y5</accession>
<evidence type="ECO:0000313" key="1">
    <source>
        <dbReference type="Proteomes" id="UP000050794"/>
    </source>
</evidence>